<dbReference type="eggNOG" id="KOG3522">
    <property type="taxonomic scope" value="Eukaryota"/>
</dbReference>
<feature type="region of interest" description="Disordered" evidence="2">
    <location>
        <begin position="144"/>
        <end position="167"/>
    </location>
</feature>
<dbReference type="Proteomes" id="UP000053201">
    <property type="component" value="Unassembled WGS sequence"/>
</dbReference>
<dbReference type="InterPro" id="IPR000048">
    <property type="entry name" value="IQ_motif_EF-hand-BS"/>
</dbReference>
<dbReference type="EMBL" id="KQ257458">
    <property type="protein sequence ID" value="KNC99462.1"/>
    <property type="molecule type" value="Genomic_DNA"/>
</dbReference>
<dbReference type="InterPro" id="IPR051092">
    <property type="entry name" value="FYVE_RhoGEF_PH"/>
</dbReference>
<dbReference type="VEuPathDB" id="FungiDB:SPPG_05697"/>
<dbReference type="STRING" id="645134.A0A0L0HED0"/>
<evidence type="ECO:0000313" key="5">
    <source>
        <dbReference type="Proteomes" id="UP000053201"/>
    </source>
</evidence>
<feature type="region of interest" description="Disordered" evidence="2">
    <location>
        <begin position="210"/>
        <end position="294"/>
    </location>
</feature>
<accession>A0A0L0HED0</accession>
<evidence type="ECO:0000313" key="4">
    <source>
        <dbReference type="EMBL" id="KNC99462.1"/>
    </source>
</evidence>
<organism evidence="4 5">
    <name type="scientific">Spizellomyces punctatus (strain DAOM BR117)</name>
    <dbReference type="NCBI Taxonomy" id="645134"/>
    <lineage>
        <taxon>Eukaryota</taxon>
        <taxon>Fungi</taxon>
        <taxon>Fungi incertae sedis</taxon>
        <taxon>Chytridiomycota</taxon>
        <taxon>Chytridiomycota incertae sedis</taxon>
        <taxon>Chytridiomycetes</taxon>
        <taxon>Spizellomycetales</taxon>
        <taxon>Spizellomycetaceae</taxon>
        <taxon>Spizellomyces</taxon>
    </lineage>
</organism>
<dbReference type="RefSeq" id="XP_016607502.1">
    <property type="nucleotide sequence ID" value="XM_016753912.1"/>
</dbReference>
<evidence type="ECO:0000256" key="2">
    <source>
        <dbReference type="SAM" id="MobiDB-lite"/>
    </source>
</evidence>
<dbReference type="Pfam" id="PF00621">
    <property type="entry name" value="RhoGEF"/>
    <property type="match status" value="1"/>
</dbReference>
<proteinExistence type="predicted"/>
<name>A0A0L0HED0_SPIPD</name>
<feature type="compositionally biased region" description="Polar residues" evidence="2">
    <location>
        <begin position="258"/>
        <end position="267"/>
    </location>
</feature>
<dbReference type="SMART" id="SM00325">
    <property type="entry name" value="RhoGEF"/>
    <property type="match status" value="1"/>
</dbReference>
<dbReference type="Gene3D" id="2.30.29.30">
    <property type="entry name" value="Pleckstrin-homology domain (PH domain)/Phosphotyrosine-binding domain (PTB)"/>
    <property type="match status" value="1"/>
</dbReference>
<dbReference type="InterPro" id="IPR011993">
    <property type="entry name" value="PH-like_dom_sf"/>
</dbReference>
<dbReference type="PANTHER" id="PTHR12673">
    <property type="entry name" value="FACIOGENITAL DYSPLASIA PROTEIN"/>
    <property type="match status" value="1"/>
</dbReference>
<evidence type="ECO:0000259" key="3">
    <source>
        <dbReference type="PROSITE" id="PS50010"/>
    </source>
</evidence>
<evidence type="ECO:0000256" key="1">
    <source>
        <dbReference type="SAM" id="Coils"/>
    </source>
</evidence>
<dbReference type="Gene3D" id="1.20.900.10">
    <property type="entry name" value="Dbl homology (DH) domain"/>
    <property type="match status" value="1"/>
</dbReference>
<dbReference type="InParanoid" id="A0A0L0HED0"/>
<feature type="region of interest" description="Disordered" evidence="2">
    <location>
        <begin position="91"/>
        <end position="115"/>
    </location>
</feature>
<dbReference type="CDD" id="cd23767">
    <property type="entry name" value="IQCD"/>
    <property type="match status" value="1"/>
</dbReference>
<reference evidence="4 5" key="1">
    <citation type="submission" date="2009-08" db="EMBL/GenBank/DDBJ databases">
        <title>The Genome Sequence of Spizellomyces punctatus strain DAOM BR117.</title>
        <authorList>
            <consortium name="The Broad Institute Genome Sequencing Platform"/>
            <person name="Russ C."/>
            <person name="Cuomo C."/>
            <person name="Shea T."/>
            <person name="Young S.K."/>
            <person name="Zeng Q."/>
            <person name="Koehrsen M."/>
            <person name="Haas B."/>
            <person name="Borodovsky M."/>
            <person name="Guigo R."/>
            <person name="Alvarado L."/>
            <person name="Berlin A."/>
            <person name="Bochicchio J."/>
            <person name="Borenstein D."/>
            <person name="Chapman S."/>
            <person name="Chen Z."/>
            <person name="Engels R."/>
            <person name="Freedman E."/>
            <person name="Gellesch M."/>
            <person name="Goldberg J."/>
            <person name="Griggs A."/>
            <person name="Gujja S."/>
            <person name="Heiman D."/>
            <person name="Hepburn T."/>
            <person name="Howarth C."/>
            <person name="Jen D."/>
            <person name="Larson L."/>
            <person name="Lewis B."/>
            <person name="Mehta T."/>
            <person name="Park D."/>
            <person name="Pearson M."/>
            <person name="Roberts A."/>
            <person name="Saif S."/>
            <person name="Shenoy N."/>
            <person name="Sisk P."/>
            <person name="Stolte C."/>
            <person name="Sykes S."/>
            <person name="Thomson T."/>
            <person name="Walk T."/>
            <person name="White J."/>
            <person name="Yandava C."/>
            <person name="Burger G."/>
            <person name="Gray M.W."/>
            <person name="Holland P.W.H."/>
            <person name="King N."/>
            <person name="Lang F.B.F."/>
            <person name="Roger A.J."/>
            <person name="Ruiz-Trillo I."/>
            <person name="Lander E."/>
            <person name="Nusbaum C."/>
        </authorList>
    </citation>
    <scope>NUCLEOTIDE SEQUENCE [LARGE SCALE GENOMIC DNA]</scope>
    <source>
        <strain evidence="4 5">DAOM BR117</strain>
    </source>
</reference>
<dbReference type="CDD" id="cd00160">
    <property type="entry name" value="RhoGEF"/>
    <property type="match status" value="1"/>
</dbReference>
<sequence>MVNRWSVLPGGTPKARNAIAPVESSPSLTQSDFEKLTRIYALVAHRARRLAILHRHKDNKALVTSYQELVIDCHSLLALVEERYFPSRTEKGGHQFATWSSPSGHHANAPRPASDLKFPGAKQLALIQAVGTLKDALNTLSRTIRRISSGTPPPGSESTAKGEQDPLERDLATVLTSARSILDVASKFEPSQRNDHRALNKRASLGSIFSRFGNGNGNGNTSNSNNNNHNSNSNNSSTNKLNRSFSDPVTVEEARDANGSSGTNVKKTLSLAKESRKRRSGLTSERPTSDPLSKDFRNALSVLSQLTTVIGSNLQEFRLLQSNISNSSTPLDHKLVMDMEVLERCYEDALDQLVPLSSSLATLWEQAFVGSIGAIQRLRQSNAEKDQEMSRLTRQCEEFQKMNTALLEENTLLKREMEFIRRTGMEPCATPMSEDMRSIISLPLPSPALELELVETDLVPSAMSSIVVSPPELDYVEIVEEQTNHADAVVLNRLYSEVREAQALLDDVEKRRRSVMGSLDRPARPRSEKALTLPRIASSAPLWHDFFPQDPKAKACVIIQARWRGYRARKTFKGIKLRLMIVNEMLDTEASYVKGLLTIHKEFMIPLKEEMNQNSSIISRKDYDCIFRHVEEIMAFNQLLLDDLVERVAFWHFEQVLGDIFIRAAESMKIYAHFVNNYDQAVETLNRVSENPAFEKKLQDISKNMGTRAPNLTDLLITPVQRPPRYLLMLKELLKRTPSTHPDHNSLTTALQKMERTVQIINERKKRFEMMKKVQDMVIGSPFELVTPGRYLTHQGPLLELNDQGPAADSRTLRTVFLFTDLIVCAEEVVVSGEKKAEFRWALPVGDVVGIQSGSKPEDGLCIRLSWKSTTSLGVKVFYALGRDEHKHWTAILNFAQKNSTKLARQSSLLGTGLILPPSDATKTQPLTLQNLQTTLSTLQSQITHETQLLNGFTVLENLVSQRGDKGVGMVHRQRDECFRRLGVLRGEVLRREVLRRELEGLE</sequence>
<dbReference type="AlphaFoldDB" id="A0A0L0HED0"/>
<dbReference type="InterPro" id="IPR000219">
    <property type="entry name" value="DH_dom"/>
</dbReference>
<keyword evidence="5" id="KW-1185">Reference proteome</keyword>
<protein>
    <recommendedName>
        <fullName evidence="3">DH domain-containing protein</fullName>
    </recommendedName>
</protein>
<dbReference type="PROSITE" id="PS50096">
    <property type="entry name" value="IQ"/>
    <property type="match status" value="1"/>
</dbReference>
<dbReference type="SUPFAM" id="SSF48065">
    <property type="entry name" value="DBL homology domain (DH-domain)"/>
    <property type="match status" value="1"/>
</dbReference>
<feature type="domain" description="DH" evidence="3">
    <location>
        <begin position="577"/>
        <end position="764"/>
    </location>
</feature>
<keyword evidence="1" id="KW-0175">Coiled coil</keyword>
<dbReference type="GO" id="GO:0005737">
    <property type="term" value="C:cytoplasm"/>
    <property type="evidence" value="ECO:0007669"/>
    <property type="project" value="TreeGrafter"/>
</dbReference>
<gene>
    <name evidence="4" type="ORF">SPPG_05697</name>
</gene>
<dbReference type="SUPFAM" id="SSF50729">
    <property type="entry name" value="PH domain-like"/>
    <property type="match status" value="1"/>
</dbReference>
<feature type="compositionally biased region" description="Low complexity" evidence="2">
    <location>
        <begin position="219"/>
        <end position="239"/>
    </location>
</feature>
<dbReference type="GeneID" id="27689058"/>
<dbReference type="Pfam" id="PF00612">
    <property type="entry name" value="IQ"/>
    <property type="match status" value="1"/>
</dbReference>
<dbReference type="InterPro" id="IPR035899">
    <property type="entry name" value="DBL_dom_sf"/>
</dbReference>
<dbReference type="PANTHER" id="PTHR12673:SF159">
    <property type="entry name" value="LD03170P"/>
    <property type="match status" value="1"/>
</dbReference>
<dbReference type="SMART" id="SM00015">
    <property type="entry name" value="IQ"/>
    <property type="match status" value="1"/>
</dbReference>
<dbReference type="OrthoDB" id="2109879at2759"/>
<dbReference type="GO" id="GO:0005085">
    <property type="term" value="F:guanyl-nucleotide exchange factor activity"/>
    <property type="evidence" value="ECO:0007669"/>
    <property type="project" value="InterPro"/>
</dbReference>
<dbReference type="PROSITE" id="PS50010">
    <property type="entry name" value="DH_2"/>
    <property type="match status" value="1"/>
</dbReference>
<feature type="coiled-coil region" evidence="1">
    <location>
        <begin position="375"/>
        <end position="416"/>
    </location>
</feature>